<name>A0A5B7KH96_PORTR</name>
<dbReference type="EMBL" id="VSRR010152087">
    <property type="protein sequence ID" value="MPD06600.1"/>
    <property type="molecule type" value="Genomic_DNA"/>
</dbReference>
<accession>A0A5B7KH96</accession>
<dbReference type="AlphaFoldDB" id="A0A5B7KH96"/>
<dbReference type="Proteomes" id="UP000324222">
    <property type="component" value="Unassembled WGS sequence"/>
</dbReference>
<evidence type="ECO:0000313" key="2">
    <source>
        <dbReference type="Proteomes" id="UP000324222"/>
    </source>
</evidence>
<evidence type="ECO:0000313" key="1">
    <source>
        <dbReference type="EMBL" id="MPD06600.1"/>
    </source>
</evidence>
<protein>
    <submittedName>
        <fullName evidence="1">Uncharacterized protein</fullName>
    </submittedName>
</protein>
<sequence length="60" mass="7403">MRRWSDTYGLSEVAVVVERGREIRTSNNLQRLHQYMRGTRVAKFERQAVWVVRRERKRRE</sequence>
<keyword evidence="2" id="KW-1185">Reference proteome</keyword>
<comment type="caution">
    <text evidence="1">The sequence shown here is derived from an EMBL/GenBank/DDBJ whole genome shotgun (WGS) entry which is preliminary data.</text>
</comment>
<proteinExistence type="predicted"/>
<gene>
    <name evidence="1" type="ORF">E2C01_102420</name>
</gene>
<organism evidence="1 2">
    <name type="scientific">Portunus trituberculatus</name>
    <name type="common">Swimming crab</name>
    <name type="synonym">Neptunus trituberculatus</name>
    <dbReference type="NCBI Taxonomy" id="210409"/>
    <lineage>
        <taxon>Eukaryota</taxon>
        <taxon>Metazoa</taxon>
        <taxon>Ecdysozoa</taxon>
        <taxon>Arthropoda</taxon>
        <taxon>Crustacea</taxon>
        <taxon>Multicrustacea</taxon>
        <taxon>Malacostraca</taxon>
        <taxon>Eumalacostraca</taxon>
        <taxon>Eucarida</taxon>
        <taxon>Decapoda</taxon>
        <taxon>Pleocyemata</taxon>
        <taxon>Brachyura</taxon>
        <taxon>Eubrachyura</taxon>
        <taxon>Portunoidea</taxon>
        <taxon>Portunidae</taxon>
        <taxon>Portuninae</taxon>
        <taxon>Portunus</taxon>
    </lineage>
</organism>
<reference evidence="1 2" key="1">
    <citation type="submission" date="2019-05" db="EMBL/GenBank/DDBJ databases">
        <title>Another draft genome of Portunus trituberculatus and its Hox gene families provides insights of decapod evolution.</title>
        <authorList>
            <person name="Jeong J.-H."/>
            <person name="Song I."/>
            <person name="Kim S."/>
            <person name="Choi T."/>
            <person name="Kim D."/>
            <person name="Ryu S."/>
            <person name="Kim W."/>
        </authorList>
    </citation>
    <scope>NUCLEOTIDE SEQUENCE [LARGE SCALE GENOMIC DNA]</scope>
    <source>
        <tissue evidence="1">Muscle</tissue>
    </source>
</reference>